<dbReference type="PANTHER" id="PTHR42110:SF1">
    <property type="entry name" value="L-ASPARAGINASE, PUTATIVE (AFU_ORTHOLOGUE AFUA_3G11890)-RELATED"/>
    <property type="match status" value="1"/>
</dbReference>
<protein>
    <submittedName>
        <fullName evidence="1">Asparaginase</fullName>
    </submittedName>
</protein>
<evidence type="ECO:0000313" key="1">
    <source>
        <dbReference type="EMBL" id="SIO15686.1"/>
    </source>
</evidence>
<proteinExistence type="predicted"/>
<reference evidence="2" key="1">
    <citation type="submission" date="2016-11" db="EMBL/GenBank/DDBJ databases">
        <authorList>
            <person name="Varghese N."/>
            <person name="Submissions S."/>
        </authorList>
    </citation>
    <scope>NUCLEOTIDE SEQUENCE [LARGE SCALE GENOMIC DNA]</scope>
    <source>
        <strain evidence="2">DSM 29440</strain>
    </source>
</reference>
<dbReference type="Pfam" id="PF06089">
    <property type="entry name" value="Asparaginase_II"/>
    <property type="match status" value="1"/>
</dbReference>
<accession>A0A1N6H7F5</accession>
<gene>
    <name evidence="1" type="ORF">SAMN05444002_3141</name>
</gene>
<dbReference type="STRING" id="1217970.SAMN05444002_3141"/>
<dbReference type="Proteomes" id="UP000184932">
    <property type="component" value="Unassembled WGS sequence"/>
</dbReference>
<dbReference type="AlphaFoldDB" id="A0A1N6H7F5"/>
<keyword evidence="2" id="KW-1185">Reference proteome</keyword>
<organism evidence="1 2">
    <name type="scientific">Vannielia litorea</name>
    <dbReference type="NCBI Taxonomy" id="1217970"/>
    <lineage>
        <taxon>Bacteria</taxon>
        <taxon>Pseudomonadati</taxon>
        <taxon>Pseudomonadota</taxon>
        <taxon>Alphaproteobacteria</taxon>
        <taxon>Rhodobacterales</taxon>
        <taxon>Paracoccaceae</taxon>
        <taxon>Vannielia</taxon>
    </lineage>
</organism>
<dbReference type="EMBL" id="FSRL01000001">
    <property type="protein sequence ID" value="SIO15686.1"/>
    <property type="molecule type" value="Genomic_DNA"/>
</dbReference>
<dbReference type="InterPro" id="IPR010349">
    <property type="entry name" value="Asparaginase_II"/>
</dbReference>
<evidence type="ECO:0000313" key="2">
    <source>
        <dbReference type="Proteomes" id="UP000184932"/>
    </source>
</evidence>
<name>A0A1N6H7F5_9RHOB</name>
<dbReference type="PANTHER" id="PTHR42110">
    <property type="entry name" value="L-ASPARAGINASE, PUTATIVE (AFU_ORTHOLOGUE AFUA_3G11890)-RELATED"/>
    <property type="match status" value="1"/>
</dbReference>
<sequence>MQAELLVEVTRGGAVESVHYGHVAVVNAAGELVDGRGAPGLPAYPRSAAKMIQALPLVRSGAAAARHLGSEQLALSCASHNGAAIHTRPVTRWLAALDLAEQDLRCGPQMPDDRPAREGLIRADESPCQFHNNCSGKHAGFLTLNKHLGGGPEYHEVDHPVQRAALAAWEEICDEATAGYGIDGCSAPNFRSSVTAVARAMAKFAAAPDGSAEAQLRDAMMAHPELVAGEGRACTELMRAAKGKAAVKTGAEGYFTAILPEQGLGIALKVADGTTRAAECAMAALLVKYGVLDRDDPAVRKRAWTTELNRRKIEVGEIRPAF</sequence>
<dbReference type="RefSeq" id="WP_074257077.1">
    <property type="nucleotide sequence ID" value="NZ_FSRL01000001.1"/>
</dbReference>